<accession>A0A7S3NH08</accession>
<dbReference type="GO" id="GO:0005869">
    <property type="term" value="C:dynactin complex"/>
    <property type="evidence" value="ECO:0007669"/>
    <property type="project" value="TreeGrafter"/>
</dbReference>
<comment type="similarity">
    <text evidence="4">Belongs to the dynactin subunits 5/6 family. Dynactin subunit 5 subfamily.</text>
</comment>
<evidence type="ECO:0000256" key="1">
    <source>
        <dbReference type="ARBA" id="ARBA00004245"/>
    </source>
</evidence>
<dbReference type="Pfam" id="PF21711">
    <property type="entry name" value="DCTN5"/>
    <property type="match status" value="1"/>
</dbReference>
<keyword evidence="2" id="KW-0963">Cytoplasm</keyword>
<gene>
    <name evidence="6" type="ORF">ALAG00032_LOCUS427</name>
</gene>
<dbReference type="Gene3D" id="2.160.10.10">
    <property type="entry name" value="Hexapeptide repeat proteins"/>
    <property type="match status" value="1"/>
</dbReference>
<reference evidence="6" key="1">
    <citation type="submission" date="2021-01" db="EMBL/GenBank/DDBJ databases">
        <authorList>
            <person name="Corre E."/>
            <person name="Pelletier E."/>
            <person name="Niang G."/>
            <person name="Scheremetjew M."/>
            <person name="Finn R."/>
            <person name="Kale V."/>
            <person name="Holt S."/>
            <person name="Cochrane G."/>
            <person name="Meng A."/>
            <person name="Brown T."/>
            <person name="Cohen L."/>
        </authorList>
    </citation>
    <scope>NUCLEOTIDE SEQUENCE</scope>
    <source>
        <strain evidence="6">CCMP1510</strain>
    </source>
</reference>
<evidence type="ECO:0000256" key="4">
    <source>
        <dbReference type="ARBA" id="ARBA00034706"/>
    </source>
</evidence>
<dbReference type="InterPro" id="IPR047125">
    <property type="entry name" value="DCTN5"/>
</dbReference>
<protein>
    <recommendedName>
        <fullName evidence="5">Dynactin subunit 5</fullName>
    </recommendedName>
</protein>
<dbReference type="SUPFAM" id="SSF51161">
    <property type="entry name" value="Trimeric LpxA-like enzymes"/>
    <property type="match status" value="1"/>
</dbReference>
<keyword evidence="3" id="KW-0206">Cytoskeleton</keyword>
<sequence length="224" mass="24422">MYQKEDGEVDFTVVVIDADTPREQAAQLTLQSVCWPNEDENYEALSGKEWIFARSNAISRSAEIRESEAVSIAGDSIVRSGVCIHSDLARVRLGRYCDIGREVTLRPSRRSHSQRDAKDESYLPMTIGSHVRIGRCTLVEAAWIGLGVRIGPGAVIGKCCIIKDFCVIAAGAILPDDSVCAPLSIVAGVPARTVGFVSPGATAERRREAEMHIRRTLANKIELV</sequence>
<evidence type="ECO:0000313" key="6">
    <source>
        <dbReference type="EMBL" id="CAE0359698.1"/>
    </source>
</evidence>
<proteinExistence type="inferred from homology"/>
<organism evidence="6">
    <name type="scientific">Aureoumbra lagunensis</name>
    <dbReference type="NCBI Taxonomy" id="44058"/>
    <lineage>
        <taxon>Eukaryota</taxon>
        <taxon>Sar</taxon>
        <taxon>Stramenopiles</taxon>
        <taxon>Ochrophyta</taxon>
        <taxon>Pelagophyceae</taxon>
        <taxon>Pelagomonadales</taxon>
        <taxon>Aureoumbra</taxon>
    </lineage>
</organism>
<evidence type="ECO:0000256" key="3">
    <source>
        <dbReference type="ARBA" id="ARBA00023212"/>
    </source>
</evidence>
<dbReference type="InterPro" id="IPR011004">
    <property type="entry name" value="Trimer_LpxA-like_sf"/>
</dbReference>
<name>A0A7S3NH08_9STRA</name>
<evidence type="ECO:0000256" key="2">
    <source>
        <dbReference type="ARBA" id="ARBA00022490"/>
    </source>
</evidence>
<comment type="subcellular location">
    <subcellularLocation>
        <location evidence="1">Cytoplasm</location>
        <location evidence="1">Cytoskeleton</location>
    </subcellularLocation>
</comment>
<dbReference type="PANTHER" id="PTHR46126:SF1">
    <property type="entry name" value="DYNACTIN SUBUNIT 5"/>
    <property type="match status" value="1"/>
</dbReference>
<dbReference type="EMBL" id="HBIJ01000561">
    <property type="protein sequence ID" value="CAE0359698.1"/>
    <property type="molecule type" value="Transcribed_RNA"/>
</dbReference>
<evidence type="ECO:0000256" key="5">
    <source>
        <dbReference type="ARBA" id="ARBA00034865"/>
    </source>
</evidence>
<dbReference type="AlphaFoldDB" id="A0A7S3NH08"/>
<dbReference type="PANTHER" id="PTHR46126">
    <property type="entry name" value="DYNACTIN SUBUNIT 5"/>
    <property type="match status" value="1"/>
</dbReference>